<evidence type="ECO:0000259" key="1">
    <source>
        <dbReference type="Pfam" id="PF04073"/>
    </source>
</evidence>
<dbReference type="Pfam" id="PF04073">
    <property type="entry name" value="tRNA_edit"/>
    <property type="match status" value="1"/>
</dbReference>
<dbReference type="Proteomes" id="UP001166251">
    <property type="component" value="Unassembled WGS sequence"/>
</dbReference>
<comment type="caution">
    <text evidence="2">The sequence shown here is derived from an EMBL/GenBank/DDBJ whole genome shotgun (WGS) entry which is preliminary data.</text>
</comment>
<evidence type="ECO:0000313" key="3">
    <source>
        <dbReference type="Proteomes" id="UP001166251"/>
    </source>
</evidence>
<dbReference type="PANTHER" id="PTHR30411:SF9">
    <property type="entry name" value="MULTIFUNCTIONAL SER_THR-TRNA DEACYLASE PROXP-Y"/>
    <property type="match status" value="1"/>
</dbReference>
<keyword evidence="3" id="KW-1185">Reference proteome</keyword>
<name>A0ABS7EB15_9GAMM</name>
<dbReference type="RefSeq" id="WP_220102141.1">
    <property type="nucleotide sequence ID" value="NZ_JAHZSS010000001.1"/>
</dbReference>
<dbReference type="EMBL" id="JAHZSS010000001">
    <property type="protein sequence ID" value="MBW8189450.1"/>
    <property type="molecule type" value="Genomic_DNA"/>
</dbReference>
<dbReference type="PANTHER" id="PTHR30411">
    <property type="entry name" value="CYTOPLASMIC PROTEIN"/>
    <property type="match status" value="1"/>
</dbReference>
<dbReference type="Gene3D" id="3.90.960.10">
    <property type="entry name" value="YbaK/aminoacyl-tRNA synthetase-associated domain"/>
    <property type="match status" value="1"/>
</dbReference>
<accession>A0ABS7EB15</accession>
<protein>
    <recommendedName>
        <fullName evidence="1">YbaK/aminoacyl-tRNA synthetase-associated domain-containing protein</fullName>
    </recommendedName>
</protein>
<gene>
    <name evidence="2" type="ORF">K0504_00255</name>
</gene>
<dbReference type="InterPro" id="IPR007214">
    <property type="entry name" value="YbaK/aa-tRNA-synth-assoc-dom"/>
</dbReference>
<reference evidence="2" key="1">
    <citation type="submission" date="2021-07" db="EMBL/GenBank/DDBJ databases">
        <title>Neiella marina sp. nov., isolated from the intestinal content of sea cucumber Apostichopus japonicus.</title>
        <authorList>
            <person name="Bai X."/>
        </authorList>
    </citation>
    <scope>NUCLEOTIDE SEQUENCE</scope>
    <source>
        <strain evidence="2">126</strain>
    </source>
</reference>
<dbReference type="InterPro" id="IPR036754">
    <property type="entry name" value="YbaK/aa-tRNA-synt-asso_dom_sf"/>
</dbReference>
<evidence type="ECO:0000313" key="2">
    <source>
        <dbReference type="EMBL" id="MBW8189450.1"/>
    </source>
</evidence>
<dbReference type="SUPFAM" id="SSF55826">
    <property type="entry name" value="YbaK/ProRS associated domain"/>
    <property type="match status" value="1"/>
</dbReference>
<feature type="domain" description="YbaK/aminoacyl-tRNA synthetase-associated" evidence="1">
    <location>
        <begin position="24"/>
        <end position="152"/>
    </location>
</feature>
<proteinExistence type="predicted"/>
<organism evidence="2 3">
    <name type="scientific">Neiella holothuriorum</name>
    <dbReference type="NCBI Taxonomy" id="2870530"/>
    <lineage>
        <taxon>Bacteria</taxon>
        <taxon>Pseudomonadati</taxon>
        <taxon>Pseudomonadota</taxon>
        <taxon>Gammaproteobacteria</taxon>
        <taxon>Alteromonadales</taxon>
        <taxon>Echinimonadaceae</taxon>
        <taxon>Neiella</taxon>
    </lineage>
</organism>
<sequence length="166" mass="18229">MTAIGQQILALLQQQHISYRHVHHQAASTCEESAAQRGLPMAIGGKSLLFRTRSSSNSPHQANFAMIVLPADKQVDSNKVRGFLGCQKLRFATADELMELAGVEKGALPPFGNRLLAVPMYLDRQLQTNQQIAFNCGVTTESVVMAMADYLTLIEPVWGDFQRGPC</sequence>